<name>A0A7M5USW5_9CNID</name>
<evidence type="ECO:0000256" key="1">
    <source>
        <dbReference type="SAM" id="Phobius"/>
    </source>
</evidence>
<keyword evidence="3" id="KW-1185">Reference proteome</keyword>
<dbReference type="GeneID" id="136823816"/>
<feature type="transmembrane region" description="Helical" evidence="1">
    <location>
        <begin position="92"/>
        <end position="113"/>
    </location>
</feature>
<protein>
    <submittedName>
        <fullName evidence="2">Uncharacterized protein</fullName>
    </submittedName>
</protein>
<dbReference type="PANTHER" id="PTHR33802">
    <property type="entry name" value="SI:CH211-161H7.5-RELATED"/>
    <property type="match status" value="1"/>
</dbReference>
<evidence type="ECO:0000313" key="2">
    <source>
        <dbReference type="EnsemblMetazoa" id="CLYHEMP002113.1"/>
    </source>
</evidence>
<dbReference type="Proteomes" id="UP000594262">
    <property type="component" value="Unplaced"/>
</dbReference>
<feature type="transmembrane region" description="Helical" evidence="1">
    <location>
        <begin position="255"/>
        <end position="279"/>
    </location>
</feature>
<sequence length="301" mass="34239">MPSDKMKYTGMTLLAFAVFVTYVVLASLGVYTGDLHAETEKEMLEKYDLLMFPVYKTQSALAVLTFVADLLWLAYALSCICRHGEGTGIFNWKFFAAYIVNLAFTIGLGFAWWRDQLMAAFIVYIFKIIFLVLTFFFHSYDIAEFIRVVGKKEENKCDVWCHRFIVQNAVLFVLAAATYGFIGAVSIFLHYELGASDFSVSLGMLIFLGIATLVWFAIETFAIRRFTEYTFSAYLVTIFYMSGTVAKVWDQDKTVGGFSVFFLAATCVIFIIRVFILAYRSSKRGSYENITYTVRTETVNA</sequence>
<reference evidence="2" key="1">
    <citation type="submission" date="2021-01" db="UniProtKB">
        <authorList>
            <consortium name="EnsemblMetazoa"/>
        </authorList>
    </citation>
    <scope>IDENTIFICATION</scope>
</reference>
<dbReference type="AlphaFoldDB" id="A0A7M5USW5"/>
<feature type="transmembrane region" description="Helical" evidence="1">
    <location>
        <begin position="59"/>
        <end position="80"/>
    </location>
</feature>
<keyword evidence="1" id="KW-0812">Transmembrane</keyword>
<feature type="transmembrane region" description="Helical" evidence="1">
    <location>
        <begin position="230"/>
        <end position="249"/>
    </location>
</feature>
<evidence type="ECO:0000313" key="3">
    <source>
        <dbReference type="Proteomes" id="UP000594262"/>
    </source>
</evidence>
<accession>A0A7M5USW5</accession>
<keyword evidence="1" id="KW-0472">Membrane</keyword>
<dbReference type="OrthoDB" id="5586934at2759"/>
<dbReference type="PANTHER" id="PTHR33802:SF1">
    <property type="entry name" value="XK-RELATED PROTEIN"/>
    <property type="match status" value="1"/>
</dbReference>
<keyword evidence="1" id="KW-1133">Transmembrane helix</keyword>
<dbReference type="RefSeq" id="XP_066936089.1">
    <property type="nucleotide sequence ID" value="XM_067079988.1"/>
</dbReference>
<feature type="transmembrane region" description="Helical" evidence="1">
    <location>
        <begin position="12"/>
        <end position="31"/>
    </location>
</feature>
<feature type="transmembrane region" description="Helical" evidence="1">
    <location>
        <begin position="119"/>
        <end position="143"/>
    </location>
</feature>
<organism evidence="2 3">
    <name type="scientific">Clytia hemisphaerica</name>
    <dbReference type="NCBI Taxonomy" id="252671"/>
    <lineage>
        <taxon>Eukaryota</taxon>
        <taxon>Metazoa</taxon>
        <taxon>Cnidaria</taxon>
        <taxon>Hydrozoa</taxon>
        <taxon>Hydroidolina</taxon>
        <taxon>Leptothecata</taxon>
        <taxon>Obeliida</taxon>
        <taxon>Clytiidae</taxon>
        <taxon>Clytia</taxon>
    </lineage>
</organism>
<dbReference type="EnsemblMetazoa" id="CLYHEMT002113.1">
    <property type="protein sequence ID" value="CLYHEMP002113.1"/>
    <property type="gene ID" value="CLYHEMG002113"/>
</dbReference>
<feature type="transmembrane region" description="Helical" evidence="1">
    <location>
        <begin position="200"/>
        <end position="218"/>
    </location>
</feature>
<proteinExistence type="predicted"/>
<feature type="transmembrane region" description="Helical" evidence="1">
    <location>
        <begin position="164"/>
        <end position="188"/>
    </location>
</feature>